<proteinExistence type="predicted"/>
<evidence type="ECO:0000313" key="2">
    <source>
        <dbReference type="Proteomes" id="UP000689195"/>
    </source>
</evidence>
<sequence>MSGLFNKVASSLRGGGCGSIKIIPNTEVDFKGDIYDIDNFITRFDSVVQIIHTKVDDAANQSEAQEIMIAIQWFIFQEENIQKLIKNAQKVRKSYNLIIDGILKLLKSCQIYVRTDSFKCLFILRTTASLSKVIFIFHMRKDQRFMNCDTQKQLKIKLTFFSPGRRRKRYILKFMPPPSALAQRKVRRVRAEVLCLEAKELRFLNL</sequence>
<organism evidence="1 2">
    <name type="scientific">Paramecium pentaurelia</name>
    <dbReference type="NCBI Taxonomy" id="43138"/>
    <lineage>
        <taxon>Eukaryota</taxon>
        <taxon>Sar</taxon>
        <taxon>Alveolata</taxon>
        <taxon>Ciliophora</taxon>
        <taxon>Intramacronucleata</taxon>
        <taxon>Oligohymenophorea</taxon>
        <taxon>Peniculida</taxon>
        <taxon>Parameciidae</taxon>
        <taxon>Paramecium</taxon>
    </lineage>
</organism>
<protein>
    <submittedName>
        <fullName evidence="1">Uncharacterized protein</fullName>
    </submittedName>
</protein>
<accession>A0A8S1WNP0</accession>
<keyword evidence="2" id="KW-1185">Reference proteome</keyword>
<name>A0A8S1WNP0_9CILI</name>
<gene>
    <name evidence="1" type="ORF">PPENT_87.1.T0950001</name>
</gene>
<dbReference type="EMBL" id="CAJJDO010000095">
    <property type="protein sequence ID" value="CAD8189839.1"/>
    <property type="molecule type" value="Genomic_DNA"/>
</dbReference>
<dbReference type="Proteomes" id="UP000689195">
    <property type="component" value="Unassembled WGS sequence"/>
</dbReference>
<comment type="caution">
    <text evidence="1">The sequence shown here is derived from an EMBL/GenBank/DDBJ whole genome shotgun (WGS) entry which is preliminary data.</text>
</comment>
<dbReference type="AlphaFoldDB" id="A0A8S1WNP0"/>
<evidence type="ECO:0000313" key="1">
    <source>
        <dbReference type="EMBL" id="CAD8189839.1"/>
    </source>
</evidence>
<reference evidence="1" key="1">
    <citation type="submission" date="2021-01" db="EMBL/GenBank/DDBJ databases">
        <authorList>
            <consortium name="Genoscope - CEA"/>
            <person name="William W."/>
        </authorList>
    </citation>
    <scope>NUCLEOTIDE SEQUENCE</scope>
</reference>